<evidence type="ECO:0000313" key="1">
    <source>
        <dbReference type="EMBL" id="EST47724.1"/>
    </source>
</evidence>
<reference evidence="1 2" key="1">
    <citation type="journal article" date="2014" name="PLoS Genet.">
        <title>The Genome of Spironucleus salmonicida Highlights a Fish Pathogen Adapted to Fluctuating Environments.</title>
        <authorList>
            <person name="Xu F."/>
            <person name="Jerlstrom-Hultqvist J."/>
            <person name="Einarsson E."/>
            <person name="Astvaldsson A."/>
            <person name="Svard S.G."/>
            <person name="Andersson J.O."/>
        </authorList>
    </citation>
    <scope>NUCLEOTIDE SEQUENCE</scope>
    <source>
        <strain evidence="2">ATCC 50377</strain>
    </source>
</reference>
<evidence type="ECO:0000313" key="3">
    <source>
        <dbReference type="Proteomes" id="UP000018208"/>
    </source>
</evidence>
<protein>
    <submittedName>
        <fullName evidence="1">Uncharacterized protein</fullName>
    </submittedName>
</protein>
<reference evidence="2" key="2">
    <citation type="submission" date="2020-12" db="EMBL/GenBank/DDBJ databases">
        <title>New Spironucleus salmonicida genome in near-complete chromosomes.</title>
        <authorList>
            <person name="Xu F."/>
            <person name="Kurt Z."/>
            <person name="Jimenez-Gonzalez A."/>
            <person name="Astvaldsson A."/>
            <person name="Andersson J.O."/>
            <person name="Svard S.G."/>
        </authorList>
    </citation>
    <scope>NUCLEOTIDE SEQUENCE</scope>
    <source>
        <strain evidence="2">ATCC 50377</strain>
    </source>
</reference>
<proteinExistence type="predicted"/>
<dbReference type="VEuPathDB" id="GiardiaDB:SS50377_26410"/>
<accession>V6M379</accession>
<dbReference type="Proteomes" id="UP000018208">
    <property type="component" value="Unassembled WGS sequence"/>
</dbReference>
<gene>
    <name evidence="1" type="ORF">SS50377_12122</name>
    <name evidence="2" type="ORF">SS50377_26410</name>
</gene>
<evidence type="ECO:0000313" key="2">
    <source>
        <dbReference type="EMBL" id="KAH0572201.1"/>
    </source>
</evidence>
<dbReference type="AlphaFoldDB" id="V6M379"/>
<name>V6M379_9EUKA</name>
<dbReference type="EMBL" id="AUWU02000006">
    <property type="protein sequence ID" value="KAH0572201.1"/>
    <property type="molecule type" value="Genomic_DNA"/>
</dbReference>
<keyword evidence="3" id="KW-1185">Reference proteome</keyword>
<dbReference type="EMBL" id="KI546035">
    <property type="protein sequence ID" value="EST47724.1"/>
    <property type="molecule type" value="Genomic_DNA"/>
</dbReference>
<sequence>MKFRNMVQDSYKRAQLNSRKILFQDSQKEQIKKSVVNQQSSEIMNQNNSSQDLKYESLLYSFQRSDEIVDTYKPGLILSQIIQQRDEIYKNEQIKDSQFTQQIKYEHVKEMQSMRKSRVIYSRPQSSSTIIQKHHVALNFNDIELEDILFIEEK</sequence>
<organism evidence="1">
    <name type="scientific">Spironucleus salmonicida</name>
    <dbReference type="NCBI Taxonomy" id="348837"/>
    <lineage>
        <taxon>Eukaryota</taxon>
        <taxon>Metamonada</taxon>
        <taxon>Diplomonadida</taxon>
        <taxon>Hexamitidae</taxon>
        <taxon>Hexamitinae</taxon>
        <taxon>Spironucleus</taxon>
    </lineage>
</organism>